<comment type="caution">
    <text evidence="2">The sequence shown here is derived from an EMBL/GenBank/DDBJ whole genome shotgun (WGS) entry which is preliminary data.</text>
</comment>
<dbReference type="GO" id="GO:0002020">
    <property type="term" value="F:protease binding"/>
    <property type="evidence" value="ECO:0007669"/>
    <property type="project" value="InterPro"/>
</dbReference>
<reference evidence="2" key="1">
    <citation type="submission" date="2021-03" db="EMBL/GenBank/DDBJ databases">
        <authorList>
            <person name="Bekaert M."/>
        </authorList>
    </citation>
    <scope>NUCLEOTIDE SEQUENCE</scope>
</reference>
<name>A0A8S3TSC8_MYTED</name>
<dbReference type="PROSITE" id="PS50209">
    <property type="entry name" value="CARD"/>
    <property type="match status" value="2"/>
</dbReference>
<dbReference type="InterPro" id="IPR001315">
    <property type="entry name" value="CARD"/>
</dbReference>
<feature type="domain" description="CARD" evidence="1">
    <location>
        <begin position="445"/>
        <end position="534"/>
    </location>
</feature>
<evidence type="ECO:0000313" key="2">
    <source>
        <dbReference type="EMBL" id="CAG2236526.1"/>
    </source>
</evidence>
<dbReference type="InterPro" id="IPR011029">
    <property type="entry name" value="DEATH-like_dom_sf"/>
</dbReference>
<dbReference type="AlphaFoldDB" id="A0A8S3TSC8"/>
<dbReference type="GO" id="GO:0042981">
    <property type="term" value="P:regulation of apoptotic process"/>
    <property type="evidence" value="ECO:0007669"/>
    <property type="project" value="InterPro"/>
</dbReference>
<dbReference type="Pfam" id="PF00619">
    <property type="entry name" value="CARD"/>
    <property type="match status" value="2"/>
</dbReference>
<evidence type="ECO:0000313" key="3">
    <source>
        <dbReference type="Proteomes" id="UP000683360"/>
    </source>
</evidence>
<dbReference type="SMART" id="SM00114">
    <property type="entry name" value="CARD"/>
    <property type="match status" value="2"/>
</dbReference>
<dbReference type="PANTHER" id="PTHR15034:SF5">
    <property type="entry name" value="DEATH DOMAIN-CONTAINING PROTEIN CRADD"/>
    <property type="match status" value="1"/>
</dbReference>
<feature type="domain" description="CARD" evidence="1">
    <location>
        <begin position="565"/>
        <end position="632"/>
    </location>
</feature>
<dbReference type="CDD" id="cd01671">
    <property type="entry name" value="CARD"/>
    <property type="match status" value="2"/>
</dbReference>
<dbReference type="Proteomes" id="UP000683360">
    <property type="component" value="Unassembled WGS sequence"/>
</dbReference>
<accession>A0A8S3TSC8</accession>
<dbReference type="InterPro" id="IPR037939">
    <property type="entry name" value="CRADD"/>
</dbReference>
<sequence>MEKFDIIVKPNIAEEESVSALEENDVINKSQIPTVSYYVPCLIKSKPIRNIVDSFKVDGKDFNRTSWICMHFDFLPPAFFNHFLVNYIRRYQISLEPSKHRCRPALYRGMGVFNLDSSGLTKLAVCEALNPEMLNYVRLAKSVTDLMPEMMAEHLKSDGFDIVGNTNLTSRSLFTSFQLQNKYIPTTGKWASSNCPNEDTEISIGDDIQRWRFVLTELKNHSKISEESFVALANVLANVFIRSEKKIENNSFEVNNGKYIPNFSFLQKVNNGKYIPNFSFLQKVNNGKYIPNFSFLQKVNNGKYIPNLSFLQKVNNGKYIPNFSFLQKVNNGKYIPTFSFLQKVNNGKYIPNLSFLQKENNGKYIPTFSFLQKGKQCFLQKENNGKYTPSLSFLQKVNNSKYIPNFSFLQKVNNGKYIPNFSFLQKKFSAFECYNMLSFKISEIIPDTFEVNIRRHYQIIIQEISVSQILDQMMTHCSLSIDDRRHIEQHVKQIERNKALLDIVIDRNRTMFKVFIDALRESGYDNIADQLSSDLEDVTVDTPCIRTSQMEGLSAWTVPLHKVRLQKNYVDIISIIKHEAIVDHLISCEVFTIDDQQTIEACPAQTEKNRKLMDRLLHCGEKCFIEFLNALRSDEIYADLANQIEQTDVTSIDISTLQDCYSNM</sequence>
<dbReference type="GO" id="GO:0070513">
    <property type="term" value="F:death domain binding"/>
    <property type="evidence" value="ECO:0007669"/>
    <property type="project" value="InterPro"/>
</dbReference>
<gene>
    <name evidence="2" type="ORF">MEDL_49004</name>
</gene>
<dbReference type="OrthoDB" id="6101684at2759"/>
<evidence type="ECO:0000259" key="1">
    <source>
        <dbReference type="PROSITE" id="PS50209"/>
    </source>
</evidence>
<proteinExistence type="predicted"/>
<dbReference type="SUPFAM" id="SSF47986">
    <property type="entry name" value="DEATH domain"/>
    <property type="match status" value="2"/>
</dbReference>
<keyword evidence="3" id="KW-1185">Reference proteome</keyword>
<organism evidence="2 3">
    <name type="scientific">Mytilus edulis</name>
    <name type="common">Blue mussel</name>
    <dbReference type="NCBI Taxonomy" id="6550"/>
    <lineage>
        <taxon>Eukaryota</taxon>
        <taxon>Metazoa</taxon>
        <taxon>Spiralia</taxon>
        <taxon>Lophotrochozoa</taxon>
        <taxon>Mollusca</taxon>
        <taxon>Bivalvia</taxon>
        <taxon>Autobranchia</taxon>
        <taxon>Pteriomorphia</taxon>
        <taxon>Mytilida</taxon>
        <taxon>Mytiloidea</taxon>
        <taxon>Mytilidae</taxon>
        <taxon>Mytilinae</taxon>
        <taxon>Mytilus</taxon>
    </lineage>
</organism>
<dbReference type="EMBL" id="CAJPWZ010002359">
    <property type="protein sequence ID" value="CAG2236526.1"/>
    <property type="molecule type" value="Genomic_DNA"/>
</dbReference>
<dbReference type="Gene3D" id="1.10.533.10">
    <property type="entry name" value="Death Domain, Fas"/>
    <property type="match status" value="2"/>
</dbReference>
<protein>
    <recommendedName>
        <fullName evidence="1">CARD domain-containing protein</fullName>
    </recommendedName>
</protein>
<dbReference type="PANTHER" id="PTHR15034">
    <property type="entry name" value="DEATH DOMAIN-CONTAINING PROTEIN CRADD"/>
    <property type="match status" value="1"/>
</dbReference>